<name>A0A1W6L6L9_9BURK</name>
<dbReference type="RefSeq" id="WP_085750174.1">
    <property type="nucleotide sequence ID" value="NZ_BSPR01000008.1"/>
</dbReference>
<protein>
    <submittedName>
        <fullName evidence="1">Uncharacterized protein</fullName>
    </submittedName>
</protein>
<dbReference type="OrthoDB" id="9034121at2"/>
<proteinExistence type="predicted"/>
<dbReference type="KEGG" id="rgu:A4W93_08250"/>
<accession>A0A1W6L6L9</accession>
<keyword evidence="2" id="KW-1185">Reference proteome</keyword>
<evidence type="ECO:0000313" key="1">
    <source>
        <dbReference type="EMBL" id="ARN19903.1"/>
    </source>
</evidence>
<sequence length="272" mass="29012">MNTTVSFHCTACGKCCNSPPAMTVPELLHHEDLFVGALGVRCDPAGLSLATMALDFPSLEACPARLPDGLCGIHTNRKPAMCGTVPLDPHHADDRQHVVLFSRTTGAGYVGAECIVPGRREGLPVLVADGEVADPGYRTQLHGHRGALDRETQEWGGAVSALLRGQMAPPAAGDVVTLPLVPVLAVLAARSDAARRRCLRYVRRQRVLLDRKVDEGLARKHPRDKPVTKEFRAYAAAYERLEAALARGGVAATATAAEALRTETYLDAAEAA</sequence>
<reference evidence="1 2" key="1">
    <citation type="submission" date="2016-04" db="EMBL/GenBank/DDBJ databases">
        <title>Complete genome sequence of natural rubber-degrading, novel Gram-negative bacterium, Rhizobacter gummiphilus strain NS21.</title>
        <authorList>
            <person name="Tabata M."/>
            <person name="Kasai D."/>
            <person name="Fukuda M."/>
        </authorList>
    </citation>
    <scope>NUCLEOTIDE SEQUENCE [LARGE SCALE GENOMIC DNA]</scope>
    <source>
        <strain evidence="1 2">NS21</strain>
    </source>
</reference>
<dbReference type="STRING" id="946333.A4W93_08250"/>
<evidence type="ECO:0000313" key="2">
    <source>
        <dbReference type="Proteomes" id="UP000193427"/>
    </source>
</evidence>
<organism evidence="1 2">
    <name type="scientific">Piscinibacter gummiphilus</name>
    <dbReference type="NCBI Taxonomy" id="946333"/>
    <lineage>
        <taxon>Bacteria</taxon>
        <taxon>Pseudomonadati</taxon>
        <taxon>Pseudomonadota</taxon>
        <taxon>Betaproteobacteria</taxon>
        <taxon>Burkholderiales</taxon>
        <taxon>Sphaerotilaceae</taxon>
        <taxon>Piscinibacter</taxon>
    </lineage>
</organism>
<dbReference type="Proteomes" id="UP000193427">
    <property type="component" value="Chromosome"/>
</dbReference>
<dbReference type="AlphaFoldDB" id="A0A1W6L6L9"/>
<gene>
    <name evidence="1" type="ORF">A4W93_08250</name>
</gene>
<dbReference type="EMBL" id="CP015118">
    <property type="protein sequence ID" value="ARN19903.1"/>
    <property type="molecule type" value="Genomic_DNA"/>
</dbReference>